<dbReference type="PATRIC" id="fig|1938.3.peg.8486"/>
<evidence type="ECO:0000313" key="2">
    <source>
        <dbReference type="Proteomes" id="UP000037432"/>
    </source>
</evidence>
<reference evidence="1 2" key="1">
    <citation type="submission" date="2015-06" db="EMBL/GenBank/DDBJ databases">
        <authorList>
            <person name="Ju K.-S."/>
            <person name="Doroghazi J.R."/>
            <person name="Metcalf W.W."/>
        </authorList>
    </citation>
    <scope>NUCLEOTIDE SEQUENCE [LARGE SCALE GENOMIC DNA]</scope>
    <source>
        <strain evidence="1 2">NRRL 3414</strain>
    </source>
</reference>
<protein>
    <submittedName>
        <fullName evidence="1">Uncharacterized protein</fullName>
    </submittedName>
</protein>
<organism evidence="1 2">
    <name type="scientific">Streptomyces viridochromogenes</name>
    <dbReference type="NCBI Taxonomy" id="1938"/>
    <lineage>
        <taxon>Bacteria</taxon>
        <taxon>Bacillati</taxon>
        <taxon>Actinomycetota</taxon>
        <taxon>Actinomycetes</taxon>
        <taxon>Kitasatosporales</taxon>
        <taxon>Streptomycetaceae</taxon>
        <taxon>Streptomyces</taxon>
    </lineage>
</organism>
<evidence type="ECO:0000313" key="1">
    <source>
        <dbReference type="EMBL" id="KMS74155.1"/>
    </source>
</evidence>
<accession>A0A0J8C8E4</accession>
<proteinExistence type="predicted"/>
<name>A0A0J8C8E4_STRVR</name>
<gene>
    <name evidence="1" type="ORF">ACM01_14570</name>
</gene>
<dbReference type="EMBL" id="LFNT01000014">
    <property type="protein sequence ID" value="KMS74155.1"/>
    <property type="molecule type" value="Genomic_DNA"/>
</dbReference>
<sequence length="249" mass="26529">MGRKKHGKPGRRRSGAYTLQQLQPPGYDEWLSIGSDFTSKAAADDPRLSNEAIDLMQRLARLRPQYAGAVPKQAVALDMVLDTGSLPLSLGGDEVTLVPLHEVAGVLGADTTGDLRSSFHQLHSIGALLVDEAGDVPLVRIVTQRPQRPGDPWIFHGSPEDTLVPKTCIPAQPGDLAADEFAALAFVRSHMSRGTEATPEEFAAHEGIGSVDRARDLFAAVAELAKVRGCPACPSAHICTRPETDGAES</sequence>
<comment type="caution">
    <text evidence="1">The sequence shown here is derived from an EMBL/GenBank/DDBJ whole genome shotgun (WGS) entry which is preliminary data.</text>
</comment>
<dbReference type="AlphaFoldDB" id="A0A0J8C8E4"/>
<dbReference type="Proteomes" id="UP000037432">
    <property type="component" value="Unassembled WGS sequence"/>
</dbReference>